<gene>
    <name evidence="1" type="ORF">PVAP13_9KG266000</name>
</gene>
<evidence type="ECO:0000313" key="2">
    <source>
        <dbReference type="Proteomes" id="UP000823388"/>
    </source>
</evidence>
<sequence length="130" mass="15040">MDVPVMIYATGEFWMNVLVHRHGDMHLLSVHLRHDALIKLGFSFPICSLDCQFGFPSPFTWKPLCLIPCDLQCGFLNSGLWRLIYVFLLSHGTNLPVKNRRSNLIDLATTTSIYPEFFITKQQRCRIILQ</sequence>
<keyword evidence="2" id="KW-1185">Reference proteome</keyword>
<proteinExistence type="predicted"/>
<dbReference type="EMBL" id="CM029053">
    <property type="protein sequence ID" value="KAG2549409.1"/>
    <property type="molecule type" value="Genomic_DNA"/>
</dbReference>
<dbReference type="Proteomes" id="UP000823388">
    <property type="component" value="Chromosome 9K"/>
</dbReference>
<accession>A0A8T0NMA2</accession>
<evidence type="ECO:0000313" key="1">
    <source>
        <dbReference type="EMBL" id="KAG2549409.1"/>
    </source>
</evidence>
<name>A0A8T0NMA2_PANVG</name>
<protein>
    <submittedName>
        <fullName evidence="1">Uncharacterized protein</fullName>
    </submittedName>
</protein>
<comment type="caution">
    <text evidence="1">The sequence shown here is derived from an EMBL/GenBank/DDBJ whole genome shotgun (WGS) entry which is preliminary data.</text>
</comment>
<organism evidence="1 2">
    <name type="scientific">Panicum virgatum</name>
    <name type="common">Blackwell switchgrass</name>
    <dbReference type="NCBI Taxonomy" id="38727"/>
    <lineage>
        <taxon>Eukaryota</taxon>
        <taxon>Viridiplantae</taxon>
        <taxon>Streptophyta</taxon>
        <taxon>Embryophyta</taxon>
        <taxon>Tracheophyta</taxon>
        <taxon>Spermatophyta</taxon>
        <taxon>Magnoliopsida</taxon>
        <taxon>Liliopsida</taxon>
        <taxon>Poales</taxon>
        <taxon>Poaceae</taxon>
        <taxon>PACMAD clade</taxon>
        <taxon>Panicoideae</taxon>
        <taxon>Panicodae</taxon>
        <taxon>Paniceae</taxon>
        <taxon>Panicinae</taxon>
        <taxon>Panicum</taxon>
        <taxon>Panicum sect. Hiantes</taxon>
    </lineage>
</organism>
<reference evidence="1" key="1">
    <citation type="submission" date="2020-05" db="EMBL/GenBank/DDBJ databases">
        <title>WGS assembly of Panicum virgatum.</title>
        <authorList>
            <person name="Lovell J.T."/>
            <person name="Jenkins J."/>
            <person name="Shu S."/>
            <person name="Juenger T.E."/>
            <person name="Schmutz J."/>
        </authorList>
    </citation>
    <scope>NUCLEOTIDE SEQUENCE</scope>
    <source>
        <strain evidence="1">AP13</strain>
    </source>
</reference>
<dbReference type="AlphaFoldDB" id="A0A8T0NMA2"/>